<name>A0A844GD49_9NEIS</name>
<protein>
    <recommendedName>
        <fullName evidence="3">HAMP domain-containing protein</fullName>
    </recommendedName>
</protein>
<dbReference type="GO" id="GO:0007165">
    <property type="term" value="P:signal transduction"/>
    <property type="evidence" value="ECO:0007669"/>
    <property type="project" value="InterPro"/>
</dbReference>
<evidence type="ECO:0000256" key="1">
    <source>
        <dbReference type="SAM" id="Coils"/>
    </source>
</evidence>
<evidence type="ECO:0000313" key="4">
    <source>
        <dbReference type="EMBL" id="MTD33201.1"/>
    </source>
</evidence>
<keyword evidence="1" id="KW-0175">Coiled coil</keyword>
<dbReference type="Gene3D" id="6.10.340.10">
    <property type="match status" value="1"/>
</dbReference>
<dbReference type="GO" id="GO:0016020">
    <property type="term" value="C:membrane"/>
    <property type="evidence" value="ECO:0007669"/>
    <property type="project" value="InterPro"/>
</dbReference>
<reference evidence="4 5" key="1">
    <citation type="submission" date="2019-11" db="EMBL/GenBank/DDBJ databases">
        <title>Draft genome sequence of Paludibacterium sp. dN18-1.</title>
        <authorList>
            <person name="Im W.-T."/>
        </authorList>
    </citation>
    <scope>NUCLEOTIDE SEQUENCE [LARGE SCALE GENOMIC DNA]</scope>
    <source>
        <strain evidence="5">dN 18-1</strain>
    </source>
</reference>
<sequence>MISHRMERFSALMTEISQSLDFTQRMKITTLDELGRSADAFNKLLDKLQTNLKAIYDEAQQVGLKRIAGAVANGRSGVDRCCGAKRGFGQHGRHGGTDDGERQPRGRPDPANA</sequence>
<evidence type="ECO:0000256" key="2">
    <source>
        <dbReference type="SAM" id="MobiDB-lite"/>
    </source>
</evidence>
<dbReference type="RefSeq" id="WP_230370006.1">
    <property type="nucleotide sequence ID" value="NZ_WLYX01000001.1"/>
</dbReference>
<dbReference type="EMBL" id="WLYX01000001">
    <property type="protein sequence ID" value="MTD33201.1"/>
    <property type="molecule type" value="Genomic_DNA"/>
</dbReference>
<gene>
    <name evidence="4" type="ORF">GKE73_08785</name>
</gene>
<dbReference type="Proteomes" id="UP000446658">
    <property type="component" value="Unassembled WGS sequence"/>
</dbReference>
<dbReference type="InterPro" id="IPR003660">
    <property type="entry name" value="HAMP_dom"/>
</dbReference>
<accession>A0A844GD49</accession>
<dbReference type="AlphaFoldDB" id="A0A844GD49"/>
<comment type="caution">
    <text evidence="4">The sequence shown here is derived from an EMBL/GenBank/DDBJ whole genome shotgun (WGS) entry which is preliminary data.</text>
</comment>
<keyword evidence="5" id="KW-1185">Reference proteome</keyword>
<organism evidence="4 5">
    <name type="scientific">Paludibacterium denitrificans</name>
    <dbReference type="NCBI Taxonomy" id="2675226"/>
    <lineage>
        <taxon>Bacteria</taxon>
        <taxon>Pseudomonadati</taxon>
        <taxon>Pseudomonadota</taxon>
        <taxon>Betaproteobacteria</taxon>
        <taxon>Neisseriales</taxon>
        <taxon>Chromobacteriaceae</taxon>
        <taxon>Paludibacterium</taxon>
    </lineage>
</organism>
<feature type="coiled-coil region" evidence="1">
    <location>
        <begin position="31"/>
        <end position="58"/>
    </location>
</feature>
<evidence type="ECO:0000259" key="3">
    <source>
        <dbReference type="PROSITE" id="PS50885"/>
    </source>
</evidence>
<proteinExistence type="predicted"/>
<dbReference type="PROSITE" id="PS50885">
    <property type="entry name" value="HAMP"/>
    <property type="match status" value="1"/>
</dbReference>
<feature type="domain" description="HAMP" evidence="3">
    <location>
        <begin position="2"/>
        <end position="53"/>
    </location>
</feature>
<feature type="compositionally biased region" description="Basic and acidic residues" evidence="2">
    <location>
        <begin position="95"/>
        <end position="113"/>
    </location>
</feature>
<feature type="region of interest" description="Disordered" evidence="2">
    <location>
        <begin position="83"/>
        <end position="113"/>
    </location>
</feature>
<evidence type="ECO:0000313" key="5">
    <source>
        <dbReference type="Proteomes" id="UP000446658"/>
    </source>
</evidence>
<dbReference type="CDD" id="cd06225">
    <property type="entry name" value="HAMP"/>
    <property type="match status" value="1"/>
</dbReference>